<keyword evidence="3" id="KW-1185">Reference proteome</keyword>
<proteinExistence type="predicted"/>
<evidence type="ECO:0000313" key="3">
    <source>
        <dbReference type="Proteomes" id="UP000298663"/>
    </source>
</evidence>
<evidence type="ECO:0000256" key="1">
    <source>
        <dbReference type="SAM" id="MobiDB-lite"/>
    </source>
</evidence>
<evidence type="ECO:0000313" key="2">
    <source>
        <dbReference type="EMBL" id="TMS39765.1"/>
    </source>
</evidence>
<reference evidence="2 3" key="1">
    <citation type="journal article" date="2015" name="Genome Biol.">
        <title>Comparative genomics of Steinernema reveals deeply conserved gene regulatory networks.</title>
        <authorList>
            <person name="Dillman A.R."/>
            <person name="Macchietto M."/>
            <person name="Porter C.F."/>
            <person name="Rogers A."/>
            <person name="Williams B."/>
            <person name="Antoshechkin I."/>
            <person name="Lee M.M."/>
            <person name="Goodwin Z."/>
            <person name="Lu X."/>
            <person name="Lewis E.E."/>
            <person name="Goodrich-Blair H."/>
            <person name="Stock S.P."/>
            <person name="Adams B.J."/>
            <person name="Sternberg P.W."/>
            <person name="Mortazavi A."/>
        </authorList>
    </citation>
    <scope>NUCLEOTIDE SEQUENCE [LARGE SCALE GENOMIC DNA]</scope>
    <source>
        <strain evidence="2 3">ALL</strain>
    </source>
</reference>
<feature type="region of interest" description="Disordered" evidence="1">
    <location>
        <begin position="106"/>
        <end position="151"/>
    </location>
</feature>
<name>A0A4U8V308_STECR</name>
<organism evidence="2 3">
    <name type="scientific">Steinernema carpocapsae</name>
    <name type="common">Entomopathogenic nematode</name>
    <dbReference type="NCBI Taxonomy" id="34508"/>
    <lineage>
        <taxon>Eukaryota</taxon>
        <taxon>Metazoa</taxon>
        <taxon>Ecdysozoa</taxon>
        <taxon>Nematoda</taxon>
        <taxon>Chromadorea</taxon>
        <taxon>Rhabditida</taxon>
        <taxon>Tylenchina</taxon>
        <taxon>Panagrolaimomorpha</taxon>
        <taxon>Strongyloidoidea</taxon>
        <taxon>Steinernematidae</taxon>
        <taxon>Steinernema</taxon>
    </lineage>
</organism>
<feature type="region of interest" description="Disordered" evidence="1">
    <location>
        <begin position="25"/>
        <end position="80"/>
    </location>
</feature>
<reference evidence="2 3" key="2">
    <citation type="journal article" date="2019" name="G3 (Bethesda)">
        <title>Hybrid Assembly of the Genome of the Entomopathogenic Nematode Steinernema carpocapsae Identifies the X-Chromosome.</title>
        <authorList>
            <person name="Serra L."/>
            <person name="Macchietto M."/>
            <person name="Macias-Munoz A."/>
            <person name="McGill C.J."/>
            <person name="Rodriguez I.M."/>
            <person name="Rodriguez B."/>
            <person name="Murad R."/>
            <person name="Mortazavi A."/>
        </authorList>
    </citation>
    <scope>NUCLEOTIDE SEQUENCE [LARGE SCALE GENOMIC DNA]</scope>
    <source>
        <strain evidence="2 3">ALL</strain>
    </source>
</reference>
<gene>
    <name evidence="2" type="ORF">L596_006246</name>
</gene>
<dbReference type="EMBL" id="CM016762">
    <property type="protein sequence ID" value="TMS39765.1"/>
    <property type="molecule type" value="Genomic_DNA"/>
</dbReference>
<sequence>MDAMETPSSLALNASPEGFAVAVPVAPEGNTVSPRQSRSMDRSLKRRASSSSPGEPPMKMRPRTTSFHRPSASIRRRLVSRSVAETAEKMNKTMVKVAYQVQESIDLANPKEDSGLSGEPEAGCDDPAPTESVDSAPMAEEVEPLDLSNSGERKTSVIFPARLLSPEPEPEIMESGPDLSSFSEHLDEPVGPYLYGQKEIDVNIAAQSLHEMDLGPNMIPKPVQVVNPYRRIIPSPSLISFDSNFQPWNTFVAIGAQVPIIKFRNPLAAQTPEELSMRYGMLFPEPEKAEHAMTWQPQVNFAEEDEYEPDMNNNQ</sequence>
<accession>A0A4U8V308</accession>
<dbReference type="AlphaFoldDB" id="A0A4U8V308"/>
<dbReference type="Proteomes" id="UP000298663">
    <property type="component" value="Chromosome X"/>
</dbReference>
<protein>
    <submittedName>
        <fullName evidence="2">Uncharacterized protein</fullName>
    </submittedName>
</protein>